<accession>A0AAE9B0M9</accession>
<evidence type="ECO:0000313" key="1">
    <source>
        <dbReference type="EMBL" id="TQE33268.1"/>
    </source>
</evidence>
<dbReference type="Proteomes" id="UP000318720">
    <property type="component" value="Unassembled WGS sequence"/>
</dbReference>
<evidence type="ECO:0000313" key="2">
    <source>
        <dbReference type="Proteomes" id="UP000318720"/>
    </source>
</evidence>
<organism evidence="1 2">
    <name type="scientific">Streptomyces ipomoeae</name>
    <dbReference type="NCBI Taxonomy" id="103232"/>
    <lineage>
        <taxon>Bacteria</taxon>
        <taxon>Bacillati</taxon>
        <taxon>Actinomycetota</taxon>
        <taxon>Actinomycetes</taxon>
        <taxon>Kitasatosporales</taxon>
        <taxon>Streptomycetaceae</taxon>
        <taxon>Streptomyces</taxon>
    </lineage>
</organism>
<dbReference type="AlphaFoldDB" id="A0AAE9B0M9"/>
<reference evidence="1 2" key="1">
    <citation type="submission" date="2019-03" db="EMBL/GenBank/DDBJ databases">
        <title>Comparative genomic analyses of the sweetpotato soil rot pathogen, Streptomyces ipomoeae.</title>
        <authorList>
            <person name="Ruschel Soares N."/>
            <person name="Badger J.H."/>
            <person name="Huguet-Tapia J.C."/>
            <person name="Clark C.A."/>
            <person name="Pettis G.S."/>
        </authorList>
    </citation>
    <scope>NUCLEOTIDE SEQUENCE [LARGE SCALE GENOMIC DNA]</scope>
    <source>
        <strain evidence="1 2">88-35</strain>
    </source>
</reference>
<name>A0AAE9B0M9_9ACTN</name>
<comment type="caution">
    <text evidence="1">The sequence shown here is derived from an EMBL/GenBank/DDBJ whole genome shotgun (WGS) entry which is preliminary data.</text>
</comment>
<dbReference type="EMBL" id="SPAZ01000156">
    <property type="protein sequence ID" value="TQE33268.1"/>
    <property type="molecule type" value="Genomic_DNA"/>
</dbReference>
<protein>
    <submittedName>
        <fullName evidence="1">Uncharacterized protein</fullName>
    </submittedName>
</protein>
<sequence length="121" mass="13650">MVVRVQVEGDQLVARLSWGLALAAGRRTLRVPVDRVTDVRVEPSWWRALRGTPGRHYRCRPGRWCAGELIHPKGRDFVALLEGEPALVVDLRHWRSPYARLALAVHDPYGSTALLRQHATG</sequence>
<proteinExistence type="predicted"/>
<gene>
    <name evidence="1" type="ORF">Sipo8835_18150</name>
</gene>